<evidence type="ECO:0000256" key="1">
    <source>
        <dbReference type="SAM" id="Coils"/>
    </source>
</evidence>
<dbReference type="eggNOG" id="ENOG502T3JS">
    <property type="taxonomic scope" value="Eukaryota"/>
</dbReference>
<evidence type="ECO:0000313" key="4">
    <source>
        <dbReference type="Proteomes" id="UP000008068"/>
    </source>
</evidence>
<dbReference type="HOGENOM" id="CLU_471919_0_0_1"/>
<feature type="compositionally biased region" description="Acidic residues" evidence="2">
    <location>
        <begin position="543"/>
        <end position="562"/>
    </location>
</feature>
<dbReference type="OrthoDB" id="10680198at2759"/>
<keyword evidence="4" id="KW-1185">Reference proteome</keyword>
<dbReference type="InParanoid" id="G0P3R1"/>
<protein>
    <submittedName>
        <fullName evidence="3">Uncharacterized protein</fullName>
    </submittedName>
</protein>
<evidence type="ECO:0000256" key="2">
    <source>
        <dbReference type="SAM" id="MobiDB-lite"/>
    </source>
</evidence>
<dbReference type="Proteomes" id="UP000008068">
    <property type="component" value="Unassembled WGS sequence"/>
</dbReference>
<feature type="coiled-coil region" evidence="1">
    <location>
        <begin position="191"/>
        <end position="275"/>
    </location>
</feature>
<evidence type="ECO:0000313" key="3">
    <source>
        <dbReference type="EMBL" id="EGT44311.1"/>
    </source>
</evidence>
<proteinExistence type="predicted"/>
<accession>G0P3R1</accession>
<dbReference type="STRING" id="135651.G0P3R1"/>
<reference evidence="4" key="1">
    <citation type="submission" date="2011-07" db="EMBL/GenBank/DDBJ databases">
        <authorList>
            <consortium name="Caenorhabditis brenneri Sequencing and Analysis Consortium"/>
            <person name="Wilson R.K."/>
        </authorList>
    </citation>
    <scope>NUCLEOTIDE SEQUENCE [LARGE SCALE GENOMIC DNA]</scope>
    <source>
        <strain evidence="4">PB2801</strain>
    </source>
</reference>
<dbReference type="EMBL" id="GL380050">
    <property type="protein sequence ID" value="EGT44311.1"/>
    <property type="molecule type" value="Genomic_DNA"/>
</dbReference>
<keyword evidence="1" id="KW-0175">Coiled coil</keyword>
<sequence>MYRASSPPLPPFLVGPETITVESFIAKLENLRNSGAKWSYTPDGALIIDGTKDSETPTVLNVSNEEFAFLLHVMEEKKMSNWIITGLENDVAGLKLELEREKQLHLATLGHLERAAPSSACMLHREQMRLRAALRDSKFQELQLENEFLKSQIAQFTSELYKAQESIQAFRLGSGLSCPSGPSDDGLREQLDDLEDNYRIQEFELTNLKAQLEKKEENILDLEEHLKLLHEDSKFDEFVENQKLETLKAQHQKNVAKLEKTIENLEKSFENYKKMNPMVKTEQPDLEKGILRANFNRVSDENSKLREKFTVLSMEHACCVGREDLLHEKIDELERMLKEADQRKLWDGGPKVPYHAAGPFPQFDNKCFEFESKEDLGAFCMEMSRKEADSRIRCDELEVELAEARQAGPNSLFKDFFNHPSNFNLLDSFRAHLAAQDGLEKPEEPKTDLIAQNKALQTKIEELEDQKTTQTQEISKLTKLNLEFAGEVSKLMVSIDEREKMIANMVKSDSAHSLKSSMEIAQLKFDLARTKDELAEKKRELEEALEEALESEESETESEDSDGWSAVNGSDADEPQAQ</sequence>
<dbReference type="PANTHER" id="PTHR45615">
    <property type="entry name" value="MYOSIN HEAVY CHAIN, NON-MUSCLE"/>
    <property type="match status" value="1"/>
</dbReference>
<name>G0P3R1_CAEBE</name>
<feature type="coiled-coil region" evidence="1">
    <location>
        <begin position="446"/>
        <end position="480"/>
    </location>
</feature>
<organism evidence="4">
    <name type="scientific">Caenorhabditis brenneri</name>
    <name type="common">Nematode worm</name>
    <dbReference type="NCBI Taxonomy" id="135651"/>
    <lineage>
        <taxon>Eukaryota</taxon>
        <taxon>Metazoa</taxon>
        <taxon>Ecdysozoa</taxon>
        <taxon>Nematoda</taxon>
        <taxon>Chromadorea</taxon>
        <taxon>Rhabditida</taxon>
        <taxon>Rhabditina</taxon>
        <taxon>Rhabditomorpha</taxon>
        <taxon>Rhabditoidea</taxon>
        <taxon>Rhabditidae</taxon>
        <taxon>Peloderinae</taxon>
        <taxon>Caenorhabditis</taxon>
    </lineage>
</organism>
<feature type="region of interest" description="Disordered" evidence="2">
    <location>
        <begin position="540"/>
        <end position="578"/>
    </location>
</feature>
<dbReference type="AlphaFoldDB" id="G0P3R1"/>
<dbReference type="PANTHER" id="PTHR45615:SF63">
    <property type="entry name" value="CHROMOSOME UNDETERMINED SCAFFOLD_10, WHOLE GENOME SHOTGUN SEQUENCE"/>
    <property type="match status" value="1"/>
</dbReference>
<gene>
    <name evidence="3" type="ORF">CAEBREN_24811</name>
</gene>